<dbReference type="RefSeq" id="XP_027579062.2">
    <property type="nucleotide sequence ID" value="XM_027723261.2"/>
</dbReference>
<dbReference type="InterPro" id="IPR001304">
    <property type="entry name" value="C-type_lectin-like"/>
</dbReference>
<evidence type="ECO:0000256" key="1">
    <source>
        <dbReference type="ARBA" id="ARBA00022734"/>
    </source>
</evidence>
<reference evidence="6" key="1">
    <citation type="submission" date="2025-08" db="UniProtKB">
        <authorList>
            <consortium name="RefSeq"/>
        </authorList>
    </citation>
    <scope>IDENTIFICATION</scope>
    <source>
        <tissue evidence="6">Muscle</tissue>
    </source>
</reference>
<dbReference type="Pfam" id="PF00059">
    <property type="entry name" value="Lectin_C"/>
    <property type="match status" value="1"/>
</dbReference>
<protein>
    <submittedName>
        <fullName evidence="6">Killer cell lectin-like receptor subfamily F member 1</fullName>
    </submittedName>
</protein>
<feature type="transmembrane region" description="Helical" evidence="3">
    <location>
        <begin position="51"/>
        <end position="72"/>
    </location>
</feature>
<organism evidence="5 6">
    <name type="scientific">Pipra filicauda</name>
    <name type="common">Wire-tailed manakin</name>
    <dbReference type="NCBI Taxonomy" id="649802"/>
    <lineage>
        <taxon>Eukaryota</taxon>
        <taxon>Metazoa</taxon>
        <taxon>Chordata</taxon>
        <taxon>Craniata</taxon>
        <taxon>Vertebrata</taxon>
        <taxon>Euteleostomi</taxon>
        <taxon>Archelosauria</taxon>
        <taxon>Archosauria</taxon>
        <taxon>Dinosauria</taxon>
        <taxon>Saurischia</taxon>
        <taxon>Theropoda</taxon>
        <taxon>Coelurosauria</taxon>
        <taxon>Aves</taxon>
        <taxon>Neognathae</taxon>
        <taxon>Neoaves</taxon>
        <taxon>Telluraves</taxon>
        <taxon>Australaves</taxon>
        <taxon>Passeriformes</taxon>
        <taxon>Pipridae</taxon>
        <taxon>Pipra</taxon>
    </lineage>
</organism>
<dbReference type="InParanoid" id="A0A6J2GUQ4"/>
<dbReference type="SMART" id="SM00034">
    <property type="entry name" value="CLECT"/>
    <property type="match status" value="1"/>
</dbReference>
<dbReference type="PANTHER" id="PTHR46746:SF3">
    <property type="entry name" value="C-TYPE LECTIN DOMAIN-CONTAINING PROTEIN-RELATED"/>
    <property type="match status" value="1"/>
</dbReference>
<dbReference type="Proteomes" id="UP000504627">
    <property type="component" value="Unplaced"/>
</dbReference>
<dbReference type="SUPFAM" id="SSF56436">
    <property type="entry name" value="C-type lectin-like"/>
    <property type="match status" value="1"/>
</dbReference>
<dbReference type="GO" id="GO:0005886">
    <property type="term" value="C:plasma membrane"/>
    <property type="evidence" value="ECO:0007669"/>
    <property type="project" value="TreeGrafter"/>
</dbReference>
<dbReference type="InterPro" id="IPR051379">
    <property type="entry name" value="C-type_Lectin_Receptor_IMM"/>
</dbReference>
<keyword evidence="5" id="KW-1185">Reference proteome</keyword>
<dbReference type="GO" id="GO:0030246">
    <property type="term" value="F:carbohydrate binding"/>
    <property type="evidence" value="ECO:0007669"/>
    <property type="project" value="UniProtKB-KW"/>
</dbReference>
<gene>
    <name evidence="6" type="primary">LOC113989061</name>
</gene>
<dbReference type="AlphaFoldDB" id="A0A6J2GUQ4"/>
<sequence>MEDQDGYTALEQWRKRGAAGSPPSSPGAAVGSGFPEPRGVPTTAPPHRPRCLLGALTAALALSLVLCVSWWVAERAQPEATSGWGNTSLGPPCASLDGTFRELRRILCPPREAEGCRLCPVGWMLGSTKCYWVSERMNLWHGSREDCGDRGAVMAMPWDKDELDSLNETLRKPTRHFWIGLSVPAPGMGWTWVNGSRPDWSRFPQDLGEGPGACGALKGDRIDPRACDTGLQWICQTESARI</sequence>
<dbReference type="Gene3D" id="3.10.100.10">
    <property type="entry name" value="Mannose-Binding Protein A, subunit A"/>
    <property type="match status" value="1"/>
</dbReference>
<keyword evidence="3" id="KW-0812">Transmembrane</keyword>
<evidence type="ECO:0000259" key="4">
    <source>
        <dbReference type="PROSITE" id="PS50041"/>
    </source>
</evidence>
<keyword evidence="3" id="KW-1133">Transmembrane helix</keyword>
<name>A0A6J2GUQ4_9PASS</name>
<keyword evidence="1" id="KW-0430">Lectin</keyword>
<dbReference type="PANTHER" id="PTHR46746">
    <property type="entry name" value="KILLER CELL LECTIN-LIKE RECEPTOR SUBFAMILY F MEMBER 2"/>
    <property type="match status" value="1"/>
</dbReference>
<evidence type="ECO:0000256" key="3">
    <source>
        <dbReference type="SAM" id="Phobius"/>
    </source>
</evidence>
<feature type="compositionally biased region" description="Low complexity" evidence="2">
    <location>
        <begin position="18"/>
        <end position="35"/>
    </location>
</feature>
<dbReference type="InterPro" id="IPR016187">
    <property type="entry name" value="CTDL_fold"/>
</dbReference>
<evidence type="ECO:0000256" key="2">
    <source>
        <dbReference type="SAM" id="MobiDB-lite"/>
    </source>
</evidence>
<keyword evidence="3" id="KW-0472">Membrane</keyword>
<feature type="domain" description="C-type lectin" evidence="4">
    <location>
        <begin position="126"/>
        <end position="236"/>
    </location>
</feature>
<dbReference type="InterPro" id="IPR016186">
    <property type="entry name" value="C-type_lectin-like/link_sf"/>
</dbReference>
<dbReference type="PROSITE" id="PS50041">
    <property type="entry name" value="C_TYPE_LECTIN_2"/>
    <property type="match status" value="1"/>
</dbReference>
<dbReference type="GeneID" id="113989061"/>
<accession>A0A6J2GUQ4</accession>
<evidence type="ECO:0000313" key="5">
    <source>
        <dbReference type="Proteomes" id="UP000504627"/>
    </source>
</evidence>
<feature type="region of interest" description="Disordered" evidence="2">
    <location>
        <begin position="1"/>
        <end position="43"/>
    </location>
</feature>
<proteinExistence type="predicted"/>
<evidence type="ECO:0000313" key="6">
    <source>
        <dbReference type="RefSeq" id="XP_027579062.2"/>
    </source>
</evidence>